<dbReference type="GO" id="GO:0055085">
    <property type="term" value="P:transmembrane transport"/>
    <property type="evidence" value="ECO:0007669"/>
    <property type="project" value="InterPro"/>
</dbReference>
<organism evidence="7 8">
    <name type="scientific">Gomphosphaeria aponina SAG 52.96 = DSM 107014</name>
    <dbReference type="NCBI Taxonomy" id="1521640"/>
    <lineage>
        <taxon>Bacteria</taxon>
        <taxon>Bacillati</taxon>
        <taxon>Cyanobacteriota</taxon>
        <taxon>Cyanophyceae</taxon>
        <taxon>Oscillatoriophycideae</taxon>
        <taxon>Chroococcales</taxon>
        <taxon>Gomphosphaeriaceae</taxon>
        <taxon>Gomphosphaeria</taxon>
    </lineage>
</organism>
<accession>A0A941GXG2</accession>
<comment type="subcellular location">
    <subcellularLocation>
        <location evidence="1">Membrane</location>
        <topology evidence="1">Single-pass membrane protein</topology>
    </subcellularLocation>
</comment>
<dbReference type="PROSITE" id="PS52015">
    <property type="entry name" value="TONB_CTD"/>
    <property type="match status" value="1"/>
</dbReference>
<evidence type="ECO:0000256" key="4">
    <source>
        <dbReference type="ARBA" id="ARBA00023136"/>
    </source>
</evidence>
<sequence length="350" mass="37996">MSSNVTIVLNKLRQPNNMAIAVSVVLHFLVLGIALPIFKLSHGEEIKGDCPRGKACGHRFVQLMDLNVVDLTRLPFSSNPSQNLNSSINSLSSPRENPSVQIPLLLPSAVNPPQNFNPALVNPFPTTSNNHQSGSALFPNLPLLPLPPLTITPSSGSANNPQINSNLLSPPPPPPVVVNEKESVFPLTPAQVEFSQNPIILSKKPKSDNSSLEILATEENLQVAVHAQANLVKFDPINTTEEEGMKNYADWLASVPKKTPIEFNFTGIYPQDACLRQIEGTTVYGVLVDTNGKVTDAKLLQSSGYLLLNQQALQEINASTWLNTAPQSPSYRVSVNFEYKSQICPSLTVP</sequence>
<keyword evidence="2 5" id="KW-0812">Transmembrane</keyword>
<keyword evidence="4 5" id="KW-0472">Membrane</keyword>
<dbReference type="Proteomes" id="UP000767446">
    <property type="component" value="Unassembled WGS sequence"/>
</dbReference>
<feature type="transmembrane region" description="Helical" evidence="5">
    <location>
        <begin position="20"/>
        <end position="38"/>
    </location>
</feature>
<name>A0A941GXG2_9CHRO</name>
<evidence type="ECO:0000259" key="6">
    <source>
        <dbReference type="PROSITE" id="PS52015"/>
    </source>
</evidence>
<dbReference type="Pfam" id="PF03544">
    <property type="entry name" value="TonB_C"/>
    <property type="match status" value="1"/>
</dbReference>
<dbReference type="GO" id="GO:0016020">
    <property type="term" value="C:membrane"/>
    <property type="evidence" value="ECO:0007669"/>
    <property type="project" value="UniProtKB-SubCell"/>
</dbReference>
<comment type="caution">
    <text evidence="7">The sequence shown here is derived from an EMBL/GenBank/DDBJ whole genome shotgun (WGS) entry which is preliminary data.</text>
</comment>
<evidence type="ECO:0000256" key="1">
    <source>
        <dbReference type="ARBA" id="ARBA00004167"/>
    </source>
</evidence>
<evidence type="ECO:0000256" key="3">
    <source>
        <dbReference type="ARBA" id="ARBA00022989"/>
    </source>
</evidence>
<proteinExistence type="predicted"/>
<dbReference type="EMBL" id="JADQBC010000034">
    <property type="protein sequence ID" value="MBR8827543.1"/>
    <property type="molecule type" value="Genomic_DNA"/>
</dbReference>
<evidence type="ECO:0000256" key="5">
    <source>
        <dbReference type="SAM" id="Phobius"/>
    </source>
</evidence>
<dbReference type="InterPro" id="IPR006260">
    <property type="entry name" value="TonB/TolA_C"/>
</dbReference>
<gene>
    <name evidence="7" type="ORF">DSM107014_06480</name>
</gene>
<dbReference type="SUPFAM" id="SSF74653">
    <property type="entry name" value="TolA/TonB C-terminal domain"/>
    <property type="match status" value="1"/>
</dbReference>
<protein>
    <submittedName>
        <fullName evidence="7">Energy transducer TonB</fullName>
    </submittedName>
</protein>
<feature type="domain" description="TonB C-terminal" evidence="6">
    <location>
        <begin position="254"/>
        <end position="348"/>
    </location>
</feature>
<evidence type="ECO:0000313" key="7">
    <source>
        <dbReference type="EMBL" id="MBR8827543.1"/>
    </source>
</evidence>
<dbReference type="Gene3D" id="3.30.1150.10">
    <property type="match status" value="1"/>
</dbReference>
<keyword evidence="3 5" id="KW-1133">Transmembrane helix</keyword>
<dbReference type="InterPro" id="IPR037682">
    <property type="entry name" value="TonB_C"/>
</dbReference>
<dbReference type="NCBIfam" id="TIGR01352">
    <property type="entry name" value="tonB_Cterm"/>
    <property type="match status" value="1"/>
</dbReference>
<evidence type="ECO:0000313" key="8">
    <source>
        <dbReference type="Proteomes" id="UP000767446"/>
    </source>
</evidence>
<evidence type="ECO:0000256" key="2">
    <source>
        <dbReference type="ARBA" id="ARBA00022692"/>
    </source>
</evidence>
<reference evidence="7" key="1">
    <citation type="submission" date="2021-02" db="EMBL/GenBank/DDBJ databases">
        <title>Metagenome analyses of Stigonema ocellatum DSM 106950, Chlorogloea purpurea SAG 13.99 and Gomphosphaeria aponina DSM 107014.</title>
        <authorList>
            <person name="Marter P."/>
            <person name="Huang S."/>
        </authorList>
    </citation>
    <scope>NUCLEOTIDE SEQUENCE</scope>
    <source>
        <strain evidence="7">JP213</strain>
    </source>
</reference>
<dbReference type="AlphaFoldDB" id="A0A941GXG2"/>